<name>A0ABW9JLH5_9SPHI</name>
<keyword evidence="1" id="KW-0812">Transmembrane</keyword>
<comment type="caution">
    <text evidence="2">The sequence shown here is derived from an EMBL/GenBank/DDBJ whole genome shotgun (WGS) entry which is preliminary data.</text>
</comment>
<proteinExistence type="predicted"/>
<keyword evidence="3" id="KW-1185">Reference proteome</keyword>
<evidence type="ECO:0000256" key="1">
    <source>
        <dbReference type="SAM" id="Phobius"/>
    </source>
</evidence>
<evidence type="ECO:0000313" key="3">
    <source>
        <dbReference type="Proteomes" id="UP001517367"/>
    </source>
</evidence>
<sequence>MKQNNHKQLDIISQVLTYFAIGSLFFLAIGLKDIDNYFNWLLFSITMIASGMLIAATLYTVLGMYNPDVKTYKNKKGVGLFFPLAFGFSLTFFGLGGIVNEAPNQNRECKEYIIQELGESGSSRKAYYVFITNDENKLERLSFGKAFNKNHKAGDKINLCIITGSLGFKYYKINILT</sequence>
<dbReference type="Proteomes" id="UP001517367">
    <property type="component" value="Unassembled WGS sequence"/>
</dbReference>
<gene>
    <name evidence="2" type="ORF">E5L68_014005</name>
</gene>
<accession>A0ABW9JLH5</accession>
<dbReference type="RefSeq" id="WP_138731097.1">
    <property type="nucleotide sequence ID" value="NZ_SRMP02000025.1"/>
</dbReference>
<evidence type="ECO:0000313" key="2">
    <source>
        <dbReference type="EMBL" id="MFN0292514.1"/>
    </source>
</evidence>
<keyword evidence="1" id="KW-1133">Transmembrane helix</keyword>
<dbReference type="EMBL" id="SRMP02000025">
    <property type="protein sequence ID" value="MFN0292514.1"/>
    <property type="molecule type" value="Genomic_DNA"/>
</dbReference>
<organism evidence="2 3">
    <name type="scientific">Pedobacter helvus</name>
    <dbReference type="NCBI Taxonomy" id="2563444"/>
    <lineage>
        <taxon>Bacteria</taxon>
        <taxon>Pseudomonadati</taxon>
        <taxon>Bacteroidota</taxon>
        <taxon>Sphingobacteriia</taxon>
        <taxon>Sphingobacteriales</taxon>
        <taxon>Sphingobacteriaceae</taxon>
        <taxon>Pedobacter</taxon>
    </lineage>
</organism>
<protein>
    <submittedName>
        <fullName evidence="2">Uncharacterized protein</fullName>
    </submittedName>
</protein>
<reference evidence="2 3" key="1">
    <citation type="submission" date="2024-12" db="EMBL/GenBank/DDBJ databases">
        <authorList>
            <person name="Hu S."/>
        </authorList>
    </citation>
    <scope>NUCLEOTIDE SEQUENCE [LARGE SCALE GENOMIC DNA]</scope>
    <source>
        <strain evidence="2 3">P-25</strain>
    </source>
</reference>
<feature type="transmembrane region" description="Helical" evidence="1">
    <location>
        <begin position="37"/>
        <end position="65"/>
    </location>
</feature>
<keyword evidence="1" id="KW-0472">Membrane</keyword>
<feature type="transmembrane region" description="Helical" evidence="1">
    <location>
        <begin position="77"/>
        <end position="99"/>
    </location>
</feature>
<feature type="transmembrane region" description="Helical" evidence="1">
    <location>
        <begin position="12"/>
        <end position="31"/>
    </location>
</feature>